<proteinExistence type="predicted"/>
<dbReference type="Proteomes" id="UP000277256">
    <property type="component" value="Unassembled WGS sequence"/>
</dbReference>
<dbReference type="EMBL" id="RSEB01000004">
    <property type="protein sequence ID" value="RRR98720.1"/>
    <property type="molecule type" value="Genomic_DNA"/>
</dbReference>
<dbReference type="InterPro" id="IPR012062">
    <property type="entry name" value="GatZ/KbaZ-like"/>
</dbReference>
<accession>A0A426UWM2</accession>
<dbReference type="Pfam" id="PF08013">
    <property type="entry name" value="GatZ_KbaZ-like"/>
    <property type="match status" value="1"/>
</dbReference>
<reference evidence="1 2" key="1">
    <citation type="submission" date="2018-12" db="EMBL/GenBank/DDBJ databases">
        <title>Glycomyces sp. YIM 121974 draft genome.</title>
        <authorList>
            <person name="Li Q."/>
        </authorList>
    </citation>
    <scope>NUCLEOTIDE SEQUENCE [LARGE SCALE GENOMIC DNA]</scope>
    <source>
        <strain evidence="1 2">YIM 121974</strain>
    </source>
</reference>
<keyword evidence="2" id="KW-1185">Reference proteome</keyword>
<organism evidence="1 2">
    <name type="scientific">Glycomyces terrestris</name>
    <dbReference type="NCBI Taxonomy" id="2493553"/>
    <lineage>
        <taxon>Bacteria</taxon>
        <taxon>Bacillati</taxon>
        <taxon>Actinomycetota</taxon>
        <taxon>Actinomycetes</taxon>
        <taxon>Glycomycetales</taxon>
        <taxon>Glycomycetaceae</taxon>
        <taxon>Glycomyces</taxon>
    </lineage>
</organism>
<dbReference type="InterPro" id="IPR013785">
    <property type="entry name" value="Aldolase_TIM"/>
</dbReference>
<dbReference type="AlphaFoldDB" id="A0A426UWM2"/>
<protein>
    <submittedName>
        <fullName evidence="1">Tagatose-6-phosphate kinase</fullName>
    </submittedName>
</protein>
<dbReference type="GO" id="GO:0005975">
    <property type="term" value="P:carbohydrate metabolic process"/>
    <property type="evidence" value="ECO:0007669"/>
    <property type="project" value="InterPro"/>
</dbReference>
<dbReference type="GO" id="GO:0016301">
    <property type="term" value="F:kinase activity"/>
    <property type="evidence" value="ECO:0007669"/>
    <property type="project" value="UniProtKB-KW"/>
</dbReference>
<keyword evidence="1" id="KW-0418">Kinase</keyword>
<comment type="caution">
    <text evidence="1">The sequence shown here is derived from an EMBL/GenBank/DDBJ whole genome shotgun (WGS) entry which is preliminary data.</text>
</comment>
<dbReference type="SUPFAM" id="SSF51569">
    <property type="entry name" value="Aldolase"/>
    <property type="match status" value="1"/>
</dbReference>
<evidence type="ECO:0000313" key="2">
    <source>
        <dbReference type="Proteomes" id="UP000277256"/>
    </source>
</evidence>
<evidence type="ECO:0000313" key="1">
    <source>
        <dbReference type="EMBL" id="RRR98720.1"/>
    </source>
</evidence>
<keyword evidence="1" id="KW-0808">Transferase</keyword>
<dbReference type="OrthoDB" id="1672942at2"/>
<sequence>MSKNAVDAAIDVAYRNRRPIMLIPSRRQVEAQSQGGGYVEGWSTETFAQYVRSRDPEGLLLLCRDHGGPYQNPREKQQRYSLSEALKSAALSYEEDIRQGFDLLHIDTSVGLDGTAPVEAAIDRAVELYAGAVEYAASQGARPMFEIGFEDQGPDTNDPAEFEEQVGAALARLRAAGLPDPVFIVAQTGTKVLETVNVGALTLAPFAVASTVRALAAATRRHGVALKAHNCDYLTREQLRHLDRAGVDALNVAPEFGVVESRALAALLRELGLNVQLERFLALSYESRSWEKWMRPGTLASDTDRAPISGHYVFATDAFRDIKEAARDRAERRGIDLDARLRDAVAAAIEHYSAALPVTEAVKQPVAA</sequence>
<dbReference type="Gene3D" id="3.20.20.70">
    <property type="entry name" value="Aldolase class I"/>
    <property type="match status" value="1"/>
</dbReference>
<name>A0A426UWM2_9ACTN</name>
<gene>
    <name evidence="1" type="ORF">EIW28_15345</name>
</gene>